<organism evidence="7 8">
    <name type="scientific">Aspergillus oryzae var. brunneus</name>
    <dbReference type="NCBI Taxonomy" id="332754"/>
    <lineage>
        <taxon>Eukaryota</taxon>
        <taxon>Fungi</taxon>
        <taxon>Dikarya</taxon>
        <taxon>Ascomycota</taxon>
        <taxon>Pezizomycotina</taxon>
        <taxon>Eurotiomycetes</taxon>
        <taxon>Eurotiomycetidae</taxon>
        <taxon>Eurotiales</taxon>
        <taxon>Aspergillaceae</taxon>
        <taxon>Aspergillus</taxon>
        <taxon>Aspergillus subgen. Circumdati</taxon>
    </lineage>
</organism>
<dbReference type="Proteomes" id="UP001165189">
    <property type="component" value="Unassembled WGS sequence"/>
</dbReference>
<dbReference type="Pfam" id="PF00450">
    <property type="entry name" value="Peptidase_S10"/>
    <property type="match status" value="1"/>
</dbReference>
<keyword evidence="4" id="KW-0378">Hydrolase</keyword>
<keyword evidence="2" id="KW-0121">Carboxypeptidase</keyword>
<comment type="similarity">
    <text evidence="1">Belongs to the peptidase S10 family.</text>
</comment>
<feature type="region of interest" description="Disordered" evidence="6">
    <location>
        <begin position="31"/>
        <end position="53"/>
    </location>
</feature>
<dbReference type="InterPro" id="IPR029058">
    <property type="entry name" value="AB_hydrolase_fold"/>
</dbReference>
<comment type="caution">
    <text evidence="7">The sequence shown here is derived from an EMBL/GenBank/DDBJ whole genome shotgun (WGS) entry which is preliminary data.</text>
</comment>
<evidence type="ECO:0000313" key="8">
    <source>
        <dbReference type="Proteomes" id="UP001165189"/>
    </source>
</evidence>
<evidence type="ECO:0000256" key="3">
    <source>
        <dbReference type="ARBA" id="ARBA00022670"/>
    </source>
</evidence>
<keyword evidence="3" id="KW-0645">Protease</keyword>
<keyword evidence="5" id="KW-0325">Glycoprotein</keyword>
<sequence>MLGYLTQESVLKALGVPVNFTEAAPVVHKQFDKTYDPPPRQRRQGTHDFANTGYTPLVTSEGIKGMTRQLGNYSFTRVYQAGHEVPAYQPVAAYEIFMRATLDRDIPTGEIGITGEFKTSGPKDTWHIKNVAPEMPEPRCYVLNPGTCLPEVWERVVAGNVTVKDFFVVEDDTDDGMVGWPQDSSQVVLGGM</sequence>
<accession>A0ABQ6KG44</accession>
<proteinExistence type="inferred from homology"/>
<dbReference type="EMBL" id="BSYB01000003">
    <property type="protein sequence ID" value="GMG42007.1"/>
    <property type="molecule type" value="Genomic_DNA"/>
</dbReference>
<evidence type="ECO:0000256" key="6">
    <source>
        <dbReference type="SAM" id="MobiDB-lite"/>
    </source>
</evidence>
<protein>
    <submittedName>
        <fullName evidence="7">Unnamed protein product</fullName>
    </submittedName>
</protein>
<dbReference type="Gene3D" id="3.40.50.1820">
    <property type="entry name" value="alpha/beta hydrolase"/>
    <property type="match status" value="1"/>
</dbReference>
<keyword evidence="8" id="KW-1185">Reference proteome</keyword>
<name>A0ABQ6KG44_ASPOZ</name>
<gene>
    <name evidence="7" type="ORF">Aory05_000116100</name>
</gene>
<reference evidence="7" key="1">
    <citation type="submission" date="2023-04" db="EMBL/GenBank/DDBJ databases">
        <title>Aspergillus oryzae var. brunneus NBRC 4377.</title>
        <authorList>
            <person name="Ichikawa N."/>
            <person name="Sato H."/>
            <person name="Tonouchi N."/>
        </authorList>
    </citation>
    <scope>NUCLEOTIDE SEQUENCE</scope>
    <source>
        <strain evidence="7">NBRC 4377</strain>
    </source>
</reference>
<evidence type="ECO:0000313" key="7">
    <source>
        <dbReference type="EMBL" id="GMG42007.1"/>
    </source>
</evidence>
<evidence type="ECO:0000256" key="4">
    <source>
        <dbReference type="ARBA" id="ARBA00022801"/>
    </source>
</evidence>
<dbReference type="SUPFAM" id="SSF53474">
    <property type="entry name" value="alpha/beta-Hydrolases"/>
    <property type="match status" value="1"/>
</dbReference>
<dbReference type="InterPro" id="IPR001563">
    <property type="entry name" value="Peptidase_S10"/>
</dbReference>
<evidence type="ECO:0000256" key="2">
    <source>
        <dbReference type="ARBA" id="ARBA00022645"/>
    </source>
</evidence>
<evidence type="ECO:0000256" key="5">
    <source>
        <dbReference type="ARBA" id="ARBA00023180"/>
    </source>
</evidence>
<evidence type="ECO:0000256" key="1">
    <source>
        <dbReference type="ARBA" id="ARBA00009431"/>
    </source>
</evidence>